<protein>
    <submittedName>
        <fullName evidence="4">7TM_GPCR_Srx domain-containing protein</fullName>
    </submittedName>
</protein>
<sequence length="91" mass="10414">MPVLLFATITMDLVALVTLYRLPAVRRSVSSSATYDSNRKSEMRLCYMILVECICASVTFLFIRVGFLVDKEFLQFMMTTFMWSAYSSVDA</sequence>
<keyword evidence="1" id="KW-1133">Transmembrane helix</keyword>
<dbReference type="InterPro" id="IPR019430">
    <property type="entry name" value="7TM_GPCR_serpentine_rcpt_Srx"/>
</dbReference>
<keyword evidence="1" id="KW-0472">Membrane</keyword>
<evidence type="ECO:0000259" key="2">
    <source>
        <dbReference type="Pfam" id="PF10328"/>
    </source>
</evidence>
<name>A0A1I7YK89_9BILA</name>
<feature type="transmembrane region" description="Helical" evidence="1">
    <location>
        <begin position="45"/>
        <end position="67"/>
    </location>
</feature>
<feature type="transmembrane region" description="Helical" evidence="1">
    <location>
        <begin position="6"/>
        <end position="24"/>
    </location>
</feature>
<feature type="domain" description="7TM GPCR serpentine receptor class x (Srx)" evidence="2">
    <location>
        <begin position="3"/>
        <end position="90"/>
    </location>
</feature>
<keyword evidence="3" id="KW-1185">Reference proteome</keyword>
<dbReference type="WBParaSite" id="L893_g1721.t1">
    <property type="protein sequence ID" value="L893_g1721.t1"/>
    <property type="gene ID" value="L893_g1721"/>
</dbReference>
<keyword evidence="1" id="KW-0812">Transmembrane</keyword>
<dbReference type="AlphaFoldDB" id="A0A1I7YK89"/>
<evidence type="ECO:0000313" key="3">
    <source>
        <dbReference type="Proteomes" id="UP000095287"/>
    </source>
</evidence>
<dbReference type="Proteomes" id="UP000095287">
    <property type="component" value="Unplaced"/>
</dbReference>
<reference evidence="4" key="1">
    <citation type="submission" date="2016-11" db="UniProtKB">
        <authorList>
            <consortium name="WormBaseParasite"/>
        </authorList>
    </citation>
    <scope>IDENTIFICATION</scope>
</reference>
<organism evidence="3 4">
    <name type="scientific">Steinernema glaseri</name>
    <dbReference type="NCBI Taxonomy" id="37863"/>
    <lineage>
        <taxon>Eukaryota</taxon>
        <taxon>Metazoa</taxon>
        <taxon>Ecdysozoa</taxon>
        <taxon>Nematoda</taxon>
        <taxon>Chromadorea</taxon>
        <taxon>Rhabditida</taxon>
        <taxon>Tylenchina</taxon>
        <taxon>Panagrolaimomorpha</taxon>
        <taxon>Strongyloidoidea</taxon>
        <taxon>Steinernematidae</taxon>
        <taxon>Steinernema</taxon>
    </lineage>
</organism>
<evidence type="ECO:0000313" key="4">
    <source>
        <dbReference type="WBParaSite" id="L893_g1721.t1"/>
    </source>
</evidence>
<accession>A0A1I7YK89</accession>
<evidence type="ECO:0000256" key="1">
    <source>
        <dbReference type="SAM" id="Phobius"/>
    </source>
</evidence>
<dbReference type="Pfam" id="PF10328">
    <property type="entry name" value="7TM_GPCR_Srx"/>
    <property type="match status" value="1"/>
</dbReference>
<proteinExistence type="predicted"/>